<gene>
    <name evidence="2" type="ORF">L3V18_04330</name>
</gene>
<evidence type="ECO:0000313" key="3">
    <source>
        <dbReference type="Proteomes" id="UP001430796"/>
    </source>
</evidence>
<accession>A0ABS9HS90</accession>
<dbReference type="InterPro" id="IPR003615">
    <property type="entry name" value="HNH_nuc"/>
</dbReference>
<sequence length="283" mass="31489">MPQTRTKRDGVKYWRAADAIAELGSATLAEVEAWDRAHFPHDPLGNARADLELFTVNSPSRAHYNYSRTNWRSDQDHPHDRLFKVVDVGPPRRTRYVMFNPAAHGHWNLLQGDNKKWQAVPLALDDQARAEAQAQAEAFDAPLNNDHDARVWAMRAVAQRRGQPLFRAKLLDAYGGRCAITGCSAVEVLEAAHVLPYRGEHTNRLDNGLLLRADLHTLFDCGLLWVTPENTVALAPSLLTTEYATLVGKALALPSELAYRPNPSHLAEHAAACMARQAQCLLP</sequence>
<evidence type="ECO:0000259" key="1">
    <source>
        <dbReference type="Pfam" id="PF13391"/>
    </source>
</evidence>
<proteinExistence type="predicted"/>
<dbReference type="Pfam" id="PF13391">
    <property type="entry name" value="HNH_2"/>
    <property type="match status" value="1"/>
</dbReference>
<feature type="domain" description="HNH nuclease" evidence="1">
    <location>
        <begin position="178"/>
        <end position="224"/>
    </location>
</feature>
<keyword evidence="2" id="KW-0540">Nuclease</keyword>
<dbReference type="GO" id="GO:0004519">
    <property type="term" value="F:endonuclease activity"/>
    <property type="evidence" value="ECO:0007669"/>
    <property type="project" value="UniProtKB-KW"/>
</dbReference>
<reference evidence="2" key="2">
    <citation type="submission" date="2022-01" db="EMBL/GenBank/DDBJ databases">
        <authorList>
            <person name="Zhou L.Y."/>
        </authorList>
    </citation>
    <scope>NUCLEOTIDE SEQUENCE</scope>
    <source>
        <strain evidence="2">TLK-CK17</strain>
    </source>
</reference>
<keyword evidence="2" id="KW-0378">Hydrolase</keyword>
<evidence type="ECO:0000313" key="2">
    <source>
        <dbReference type="EMBL" id="MCF7221015.1"/>
    </source>
</evidence>
<keyword evidence="2" id="KW-0255">Endonuclease</keyword>
<organism evidence="2 3">
    <name type="scientific">Marilutibacter chinensis</name>
    <dbReference type="NCBI Taxonomy" id="2912247"/>
    <lineage>
        <taxon>Bacteria</taxon>
        <taxon>Pseudomonadati</taxon>
        <taxon>Pseudomonadota</taxon>
        <taxon>Gammaproteobacteria</taxon>
        <taxon>Lysobacterales</taxon>
        <taxon>Lysobacteraceae</taxon>
        <taxon>Marilutibacter</taxon>
    </lineage>
</organism>
<dbReference type="Proteomes" id="UP001430796">
    <property type="component" value="Unassembled WGS sequence"/>
</dbReference>
<dbReference type="RefSeq" id="WP_237053360.1">
    <property type="nucleotide sequence ID" value="NZ_JAKJPO010000001.1"/>
</dbReference>
<dbReference type="EMBL" id="JAKJPO010000001">
    <property type="protein sequence ID" value="MCF7221015.1"/>
    <property type="molecule type" value="Genomic_DNA"/>
</dbReference>
<comment type="caution">
    <text evidence="2">The sequence shown here is derived from an EMBL/GenBank/DDBJ whole genome shotgun (WGS) entry which is preliminary data.</text>
</comment>
<reference evidence="2" key="1">
    <citation type="submission" date="2022-01" db="EMBL/GenBank/DDBJ databases">
        <title>Lysobacter chinensis sp. nov., a bacterium isolated from cow dung compost.</title>
        <authorList>
            <person name="Liu Y."/>
        </authorList>
    </citation>
    <scope>NUCLEOTIDE SEQUENCE</scope>
    <source>
        <strain evidence="2">TLK-CK17</strain>
    </source>
</reference>
<name>A0ABS9HS90_9GAMM</name>
<protein>
    <submittedName>
        <fullName evidence="2">HNH endonuclease</fullName>
    </submittedName>
</protein>
<keyword evidence="3" id="KW-1185">Reference proteome</keyword>